<keyword evidence="3" id="KW-1185">Reference proteome</keyword>
<accession>A0ABD2PXY0</accession>
<evidence type="ECO:0000259" key="1">
    <source>
        <dbReference type="Pfam" id="PF12770"/>
    </source>
</evidence>
<feature type="domain" description="CHAT" evidence="1">
    <location>
        <begin position="78"/>
        <end position="171"/>
    </location>
</feature>
<dbReference type="Proteomes" id="UP001626550">
    <property type="component" value="Unassembled WGS sequence"/>
</dbReference>
<gene>
    <name evidence="2" type="ORF">Ciccas_009461</name>
</gene>
<evidence type="ECO:0000313" key="3">
    <source>
        <dbReference type="Proteomes" id="UP001626550"/>
    </source>
</evidence>
<dbReference type="EMBL" id="JBJKFK010001941">
    <property type="protein sequence ID" value="KAL3311953.1"/>
    <property type="molecule type" value="Genomic_DNA"/>
</dbReference>
<dbReference type="AlphaFoldDB" id="A0ABD2PXY0"/>
<dbReference type="Pfam" id="PF12770">
    <property type="entry name" value="CHAT"/>
    <property type="match status" value="1"/>
</dbReference>
<evidence type="ECO:0000313" key="2">
    <source>
        <dbReference type="EMBL" id="KAL3311953.1"/>
    </source>
</evidence>
<proteinExistence type="predicted"/>
<protein>
    <recommendedName>
        <fullName evidence="1">CHAT domain-containing protein</fullName>
    </recommendedName>
</protein>
<comment type="caution">
    <text evidence="2">The sequence shown here is derived from an EMBL/GenBank/DDBJ whole genome shotgun (WGS) entry which is preliminary data.</text>
</comment>
<reference evidence="2 3" key="1">
    <citation type="submission" date="2024-11" db="EMBL/GenBank/DDBJ databases">
        <title>Adaptive evolution of stress response genes in parasites aligns with host niche diversity.</title>
        <authorList>
            <person name="Hahn C."/>
            <person name="Resl P."/>
        </authorList>
    </citation>
    <scope>NUCLEOTIDE SEQUENCE [LARGE SCALE GENOMIC DNA]</scope>
    <source>
        <strain evidence="2">EGGRZ-B1_66</strain>
        <tissue evidence="2">Body</tissue>
    </source>
</reference>
<dbReference type="InterPro" id="IPR024983">
    <property type="entry name" value="CHAT_dom"/>
</dbReference>
<organism evidence="2 3">
    <name type="scientific">Cichlidogyrus casuarinus</name>
    <dbReference type="NCBI Taxonomy" id="1844966"/>
    <lineage>
        <taxon>Eukaryota</taxon>
        <taxon>Metazoa</taxon>
        <taxon>Spiralia</taxon>
        <taxon>Lophotrochozoa</taxon>
        <taxon>Platyhelminthes</taxon>
        <taxon>Monogenea</taxon>
        <taxon>Monopisthocotylea</taxon>
        <taxon>Dactylogyridea</taxon>
        <taxon>Ancyrocephalidae</taxon>
        <taxon>Cichlidogyrus</taxon>
    </lineage>
</organism>
<name>A0ABD2PXY0_9PLAT</name>
<sequence>MCSSRGRLQLFIGQERVQQEHLYEAYPRGDLCTHWYVDVKVLTCSATNMNQNFGLLGCSPTHWHPGLQNGEAAAPATTWLFTLDEISQLDLRKLKLLILSGGQSVAKIPEDAKVSPNFHAGHLTKAFLHAGVQNILQLQWPVPNVVMTAFFQTFYDKLLTNYTVLEAFKAAINDIDARPE</sequence>